<proteinExistence type="predicted"/>
<reference evidence="1" key="1">
    <citation type="submission" date="2014-09" db="EMBL/GenBank/DDBJ databases">
        <authorList>
            <person name="Magalhaes I.L.F."/>
            <person name="Oliveira U."/>
            <person name="Santos F.R."/>
            <person name="Vidigal T.H.D.A."/>
            <person name="Brescovit A.D."/>
            <person name="Santos A.J."/>
        </authorList>
    </citation>
    <scope>NUCLEOTIDE SEQUENCE</scope>
    <source>
        <tissue evidence="1">Shoot tissue taken approximately 20 cm above the soil surface</tissue>
    </source>
</reference>
<evidence type="ECO:0000313" key="1">
    <source>
        <dbReference type="EMBL" id="JAD61420.1"/>
    </source>
</evidence>
<dbReference type="AlphaFoldDB" id="A0A0A9BJL4"/>
<protein>
    <submittedName>
        <fullName evidence="1">Uncharacterized protein</fullName>
    </submittedName>
</protein>
<accession>A0A0A9BJL4</accession>
<reference evidence="1" key="2">
    <citation type="journal article" date="2015" name="Data Brief">
        <title>Shoot transcriptome of the giant reed, Arundo donax.</title>
        <authorList>
            <person name="Barrero R.A."/>
            <person name="Guerrero F.D."/>
            <person name="Moolhuijzen P."/>
            <person name="Goolsby J.A."/>
            <person name="Tidwell J."/>
            <person name="Bellgard S.E."/>
            <person name="Bellgard M.I."/>
        </authorList>
    </citation>
    <scope>NUCLEOTIDE SEQUENCE</scope>
    <source>
        <tissue evidence="1">Shoot tissue taken approximately 20 cm above the soil surface</tissue>
    </source>
</reference>
<name>A0A0A9BJL4_ARUDO</name>
<dbReference type="EMBL" id="GBRH01236475">
    <property type="protein sequence ID" value="JAD61420.1"/>
    <property type="molecule type" value="Transcribed_RNA"/>
</dbReference>
<organism evidence="1">
    <name type="scientific">Arundo donax</name>
    <name type="common">Giant reed</name>
    <name type="synonym">Donax arundinaceus</name>
    <dbReference type="NCBI Taxonomy" id="35708"/>
    <lineage>
        <taxon>Eukaryota</taxon>
        <taxon>Viridiplantae</taxon>
        <taxon>Streptophyta</taxon>
        <taxon>Embryophyta</taxon>
        <taxon>Tracheophyta</taxon>
        <taxon>Spermatophyta</taxon>
        <taxon>Magnoliopsida</taxon>
        <taxon>Liliopsida</taxon>
        <taxon>Poales</taxon>
        <taxon>Poaceae</taxon>
        <taxon>PACMAD clade</taxon>
        <taxon>Arundinoideae</taxon>
        <taxon>Arundineae</taxon>
        <taxon>Arundo</taxon>
    </lineage>
</organism>
<sequence length="52" mass="5697">MPSTDAQTLGSRRLLVRAEWRSGGWVGEYTEEDEEATGAVVSCVKWCVPEPG</sequence>